<dbReference type="AlphaFoldDB" id="A0A345LZ03"/>
<evidence type="ECO:0000313" key="1">
    <source>
        <dbReference type="EMBL" id="MBQ0269197.1"/>
    </source>
</evidence>
<reference evidence="2 4" key="2">
    <citation type="submission" date="2022-06" db="EMBL/GenBank/DDBJ databases">
        <title>Chromosome and plasmid sequencings of Enterobacteriales species co-exiting double carbapenemases.</title>
        <authorList>
            <person name="Fu Y."/>
        </authorList>
    </citation>
    <scope>NUCLEOTIDE SEQUENCE [LARGE SCALE GENOMIC DNA]</scope>
    <source>
        <strain evidence="2 4">21030615019</strain>
    </source>
</reference>
<dbReference type="KEGG" id="prq:CYG50_15665"/>
<name>A0A345LZ03_9GAMM</name>
<evidence type="ECO:0000313" key="4">
    <source>
        <dbReference type="Proteomes" id="UP001252207"/>
    </source>
</evidence>
<keyword evidence="4" id="KW-1185">Reference proteome</keyword>
<evidence type="ECO:0000313" key="3">
    <source>
        <dbReference type="Proteomes" id="UP000674270"/>
    </source>
</evidence>
<dbReference type="EMBL" id="JANAVW010000001">
    <property type="protein sequence ID" value="MDT0131847.1"/>
    <property type="molecule type" value="Genomic_DNA"/>
</dbReference>
<dbReference type="RefSeq" id="WP_102140144.1">
    <property type="nucleotide sequence ID" value="NZ_CP031123.2"/>
</dbReference>
<organism evidence="1 3">
    <name type="scientific">Providencia huaxiensis</name>
    <dbReference type="NCBI Taxonomy" id="2027290"/>
    <lineage>
        <taxon>Bacteria</taxon>
        <taxon>Pseudomonadati</taxon>
        <taxon>Pseudomonadota</taxon>
        <taxon>Gammaproteobacteria</taxon>
        <taxon>Enterobacterales</taxon>
        <taxon>Morganellaceae</taxon>
        <taxon>Providencia</taxon>
    </lineage>
</organism>
<dbReference type="Proteomes" id="UP000674270">
    <property type="component" value="Unassembled WGS sequence"/>
</dbReference>
<dbReference type="EMBL" id="JAGKLY010000005">
    <property type="protein sequence ID" value="MBQ0269197.1"/>
    <property type="molecule type" value="Genomic_DNA"/>
</dbReference>
<protein>
    <submittedName>
        <fullName evidence="1">Pilus assembly protein PilM</fullName>
    </submittedName>
</protein>
<accession>A0A345LZ03</accession>
<comment type="caution">
    <text evidence="1">The sequence shown here is derived from an EMBL/GenBank/DDBJ whole genome shotgun (WGS) entry which is preliminary data.</text>
</comment>
<reference evidence="1" key="1">
    <citation type="submission" date="2021-03" db="EMBL/GenBank/DDBJ databases">
        <authorList>
            <person name="Stanton E."/>
        </authorList>
    </citation>
    <scope>NUCLEOTIDE SEQUENCE</scope>
    <source>
        <strain evidence="1">2020EL-00113</strain>
    </source>
</reference>
<evidence type="ECO:0000313" key="2">
    <source>
        <dbReference type="EMBL" id="MDT0131847.1"/>
    </source>
</evidence>
<sequence>MYTSKWNIGIDLYQDRIQLVAAKRRRQYWHLCECWQQQLPFELTDSSSHEQYKILLNILLQWRQKLPKKCSVSFALPAVRTIKQQISLPSEINLPQPELGWYLQSQAEKRFAMHAQELVIDYRVIKQQVYFNGARQSDITFWQNLLTESGFNLLAIDVAPIALRYVARNAGLPDECWVVHYRQGEWLWSGPISQPANYNHLQDTDIPTISHLLPFLDQENTSPASPIYLITDHQHTHRTAEAAHLWELRQAFQQSNIKLPQLLGDFVIAAGLALRHGDI</sequence>
<proteinExistence type="predicted"/>
<dbReference type="GeneID" id="89488182"/>
<dbReference type="OrthoDB" id="6447548at2"/>
<dbReference type="Gene3D" id="3.30.1490.300">
    <property type="match status" value="1"/>
</dbReference>
<dbReference type="Gene3D" id="3.30.420.40">
    <property type="match status" value="1"/>
</dbReference>
<dbReference type="Proteomes" id="UP001252207">
    <property type="component" value="Unassembled WGS sequence"/>
</dbReference>
<gene>
    <name evidence="1" type="primary">pilM</name>
    <name evidence="1" type="ORF">J7T18_12895</name>
    <name evidence="2" type="ORF">NLX89_00560</name>
</gene>